<proteinExistence type="predicted"/>
<keyword evidence="3" id="KW-1185">Reference proteome</keyword>
<reference evidence="2 3" key="1">
    <citation type="journal article" date="2017" name="Nat. Commun.">
        <title>Genome assembly with in vitro proximity ligation data and whole-genome triplication in lettuce.</title>
        <authorList>
            <person name="Reyes-Chin-Wo S."/>
            <person name="Wang Z."/>
            <person name="Yang X."/>
            <person name="Kozik A."/>
            <person name="Arikit S."/>
            <person name="Song C."/>
            <person name="Xia L."/>
            <person name="Froenicke L."/>
            <person name="Lavelle D.O."/>
            <person name="Truco M.J."/>
            <person name="Xia R."/>
            <person name="Zhu S."/>
            <person name="Xu C."/>
            <person name="Xu H."/>
            <person name="Xu X."/>
            <person name="Cox K."/>
            <person name="Korf I."/>
            <person name="Meyers B.C."/>
            <person name="Michelmore R.W."/>
        </authorList>
    </citation>
    <scope>NUCLEOTIDE SEQUENCE [LARGE SCALE GENOMIC DNA]</scope>
    <source>
        <strain evidence="3">cv. Salinas</strain>
        <tissue evidence="2">Seedlings</tissue>
    </source>
</reference>
<name>A0A9R1UTS6_LACSA</name>
<comment type="caution">
    <text evidence="2">The sequence shown here is derived from an EMBL/GenBank/DDBJ whole genome shotgun (WGS) entry which is preliminary data.</text>
</comment>
<organism evidence="2 3">
    <name type="scientific">Lactuca sativa</name>
    <name type="common">Garden lettuce</name>
    <dbReference type="NCBI Taxonomy" id="4236"/>
    <lineage>
        <taxon>Eukaryota</taxon>
        <taxon>Viridiplantae</taxon>
        <taxon>Streptophyta</taxon>
        <taxon>Embryophyta</taxon>
        <taxon>Tracheophyta</taxon>
        <taxon>Spermatophyta</taxon>
        <taxon>Magnoliopsida</taxon>
        <taxon>eudicotyledons</taxon>
        <taxon>Gunneridae</taxon>
        <taxon>Pentapetalae</taxon>
        <taxon>asterids</taxon>
        <taxon>campanulids</taxon>
        <taxon>Asterales</taxon>
        <taxon>Asteraceae</taxon>
        <taxon>Cichorioideae</taxon>
        <taxon>Cichorieae</taxon>
        <taxon>Lactucinae</taxon>
        <taxon>Lactuca</taxon>
    </lineage>
</organism>
<evidence type="ECO:0000313" key="2">
    <source>
        <dbReference type="EMBL" id="KAJ0193139.1"/>
    </source>
</evidence>
<gene>
    <name evidence="2" type="ORF">LSAT_V11C800398020</name>
</gene>
<dbReference type="Proteomes" id="UP000235145">
    <property type="component" value="Unassembled WGS sequence"/>
</dbReference>
<dbReference type="EMBL" id="NBSK02000008">
    <property type="protein sequence ID" value="KAJ0193139.1"/>
    <property type="molecule type" value="Genomic_DNA"/>
</dbReference>
<protein>
    <submittedName>
        <fullName evidence="2">Uncharacterized protein</fullName>
    </submittedName>
</protein>
<feature type="region of interest" description="Disordered" evidence="1">
    <location>
        <begin position="230"/>
        <end position="257"/>
    </location>
</feature>
<accession>A0A9R1UTS6</accession>
<evidence type="ECO:0000313" key="3">
    <source>
        <dbReference type="Proteomes" id="UP000235145"/>
    </source>
</evidence>
<dbReference type="AlphaFoldDB" id="A0A9R1UTS6"/>
<evidence type="ECO:0000256" key="1">
    <source>
        <dbReference type="SAM" id="MobiDB-lite"/>
    </source>
</evidence>
<feature type="compositionally biased region" description="Polar residues" evidence="1">
    <location>
        <begin position="248"/>
        <end position="257"/>
    </location>
</feature>
<sequence>MSFLGMHVPHGDPLLVHLMMLHKVRSQQIFEMGRFLFEIQGMHLDFGETIYILICGLRVGPYVDLLHDEKGRSNSNLCARLFPDFSNAHVVMLIQLVFMLKGLHGRDIKTSILAVVYKLVDNIDDLNGFAWGTYFRTCTSGLMCGMFEKIENFIIFKLANPESKKIHKYIVAGFIIPFKPNNQPIYVVANLTELMFPFYLCNVNWTLKHQESPPRQHSLVPHSPLVVVSPPRRKKYKLETSSTESSTNASFSQATSA</sequence>